<protein>
    <recommendedName>
        <fullName evidence="3">F-box domain-containing protein</fullName>
    </recommendedName>
</protein>
<organism evidence="1 2">
    <name type="scientific">Curvularia kusanoi</name>
    <name type="common">Cochliobolus kusanoi</name>
    <dbReference type="NCBI Taxonomy" id="90978"/>
    <lineage>
        <taxon>Eukaryota</taxon>
        <taxon>Fungi</taxon>
        <taxon>Dikarya</taxon>
        <taxon>Ascomycota</taxon>
        <taxon>Pezizomycotina</taxon>
        <taxon>Dothideomycetes</taxon>
        <taxon>Pleosporomycetidae</taxon>
        <taxon>Pleosporales</taxon>
        <taxon>Pleosporineae</taxon>
        <taxon>Pleosporaceae</taxon>
        <taxon>Curvularia</taxon>
    </lineage>
</organism>
<name>A0A9P4TD76_CURKU</name>
<dbReference type="PANTHER" id="PTHR42085">
    <property type="entry name" value="F-BOX DOMAIN-CONTAINING PROTEIN"/>
    <property type="match status" value="1"/>
</dbReference>
<dbReference type="EMBL" id="SWKU01000012">
    <property type="protein sequence ID" value="KAF3001826.1"/>
    <property type="molecule type" value="Genomic_DNA"/>
</dbReference>
<dbReference type="AlphaFoldDB" id="A0A9P4TD76"/>
<dbReference type="Proteomes" id="UP000801428">
    <property type="component" value="Unassembled WGS sequence"/>
</dbReference>
<accession>A0A9P4TD76</accession>
<comment type="caution">
    <text evidence="1">The sequence shown here is derived from an EMBL/GenBank/DDBJ whole genome shotgun (WGS) entry which is preliminary data.</text>
</comment>
<reference evidence="1" key="1">
    <citation type="submission" date="2019-04" db="EMBL/GenBank/DDBJ databases">
        <title>Sequencing of skin fungus with MAO and IRED activity.</title>
        <authorList>
            <person name="Marsaioli A.J."/>
            <person name="Bonatto J.M.C."/>
            <person name="Reis Junior O."/>
        </authorList>
    </citation>
    <scope>NUCLEOTIDE SEQUENCE</scope>
    <source>
        <strain evidence="1">30M1</strain>
    </source>
</reference>
<gene>
    <name evidence="1" type="ORF">E8E13_003646</name>
</gene>
<dbReference type="OrthoDB" id="3793866at2759"/>
<evidence type="ECO:0000313" key="2">
    <source>
        <dbReference type="Proteomes" id="UP000801428"/>
    </source>
</evidence>
<dbReference type="InterPro" id="IPR038883">
    <property type="entry name" value="AN11006-like"/>
</dbReference>
<evidence type="ECO:0008006" key="3">
    <source>
        <dbReference type="Google" id="ProtNLM"/>
    </source>
</evidence>
<keyword evidence="2" id="KW-1185">Reference proteome</keyword>
<evidence type="ECO:0000313" key="1">
    <source>
        <dbReference type="EMBL" id="KAF3001826.1"/>
    </source>
</evidence>
<sequence>MKLKELYLKAAAKLKAMTNKFLSRLLLNSGIAYVKNVSWPSYLSSLTKSNSEFLNYQRSPFLHLPGELRNQIYSYILMGHEIGVEANLQTNHEIFHYPHDLRVLPQVSRQLRRETQPYIANNNTYVFRAKNLNGNQIVITDEEQTDWSYCFV</sequence>
<dbReference type="PANTHER" id="PTHR42085:SF1">
    <property type="entry name" value="F-BOX DOMAIN-CONTAINING PROTEIN"/>
    <property type="match status" value="1"/>
</dbReference>
<proteinExistence type="predicted"/>